<evidence type="ECO:0000313" key="7">
    <source>
        <dbReference type="EMBL" id="ACL04862.1"/>
    </source>
</evidence>
<dbReference type="InterPro" id="IPR002197">
    <property type="entry name" value="HTH_Fis"/>
</dbReference>
<name>B8FGF3_DESAL</name>
<dbReference type="CDD" id="cd00009">
    <property type="entry name" value="AAA"/>
    <property type="match status" value="1"/>
</dbReference>
<dbReference type="InterPro" id="IPR025662">
    <property type="entry name" value="Sigma_54_int_dom_ATP-bd_1"/>
</dbReference>
<dbReference type="InterPro" id="IPR029016">
    <property type="entry name" value="GAF-like_dom_sf"/>
</dbReference>
<dbReference type="InterPro" id="IPR058031">
    <property type="entry name" value="AAA_lid_NorR"/>
</dbReference>
<sequence length="1047" mass="117448">MPPSPPPFQDNQWQFLTALEALGAPVSLSVAQALAPIDSRSLDQLLAHCREKGWIQDAGEGLLRLSSRLPEKLRLDLEVRNTDRLNGLLADTIEDLGLTETLGPEIMARIQARAGRMDKAGEIEVERAHQSLARKDHDEAYRRLSRGVAMLHSHITMGRIGVDRLYTESTLELSNLSYAVGRGMRVLSAYLKTAIGVARNSGDDRSHALACLHMGRLMAYYGRPGEAMALLIQGKEEVERLGDSDIHKAAAEFLGLCSIHQGKFLEAVGYFQTAEQSFAQNQDRLLFYPTILWNLGITLFFNGQVPRALGFFHSYWILARDMGWSAVACIARALLGLALATARKNPQALHHLQEALKDATQANNEYALFIARAGMAIHAYYEDRNQESFAILHQALVEGRQAATAPMLSSLFIVDMLPEFNRQERDASLGKWNYQRQMERAMNQEGVLSNGVGMRLRGEQRLRNGESPLLAMEDFESSIRQFQKVGAVFAQNKTFIAAAMLHLSEGNQGQAADVAFKVWQRIRGMGLDKDLLPVELQRLLDEQGRWQEAEDSLENFIARYMNALKVLDQIEDEDELLYEVIRRQLLLLIAERGVLFVPDPNDEASLIFRTGCNLSRQETGSPSFRASLDLVARAFHEDAVIVEGLPQDPDAPAELGRRRALALPILAPGHLRGVIYLESMYVNDAFDLVPHSLLKLGAEHLARYVHNLVECIRLRQEASRLASFKEIRFGQRKDDSIITRSRAMFQILEQAEMAARSEATLLVTGETGTGKELLVKRIHHFSNRSKGPMVTVDSTTIPENLVESELFGHEKGAFTGADSRKLGLIEMAHEGTLFIDEIGELPPQTQVKLLRALESRTFHRVGGAQAVKSDFRLVAATNRSLAKEVEQGRFRQDLYYRLNVIHLVLPPLRERGDDVIVLARHFLDHYCSKYGFKPLNFNRRDEDMLTAYSWPGNVRELKNVIERAVILSGGRRPALDIRDGVQAEGRDFFSGAPTMEEVQRRYITKVLEKTKGRIDGPGGAAEILGMKRSTLYSRMYKLGLKDVGKKE</sequence>
<dbReference type="FunFam" id="3.40.50.300:FF:000006">
    <property type="entry name" value="DNA-binding transcriptional regulator NtrC"/>
    <property type="match status" value="1"/>
</dbReference>
<organism evidence="7 8">
    <name type="scientific">Desulfatibacillum aliphaticivorans</name>
    <dbReference type="NCBI Taxonomy" id="218208"/>
    <lineage>
        <taxon>Bacteria</taxon>
        <taxon>Pseudomonadati</taxon>
        <taxon>Thermodesulfobacteriota</taxon>
        <taxon>Desulfobacteria</taxon>
        <taxon>Desulfobacterales</taxon>
        <taxon>Desulfatibacillaceae</taxon>
        <taxon>Desulfatibacillum</taxon>
    </lineage>
</organism>
<dbReference type="SMART" id="SM00382">
    <property type="entry name" value="AAA"/>
    <property type="match status" value="1"/>
</dbReference>
<dbReference type="Pfam" id="PF00158">
    <property type="entry name" value="Sigma54_activat"/>
    <property type="match status" value="1"/>
</dbReference>
<evidence type="ECO:0000256" key="5">
    <source>
        <dbReference type="ARBA" id="ARBA00023163"/>
    </source>
</evidence>
<evidence type="ECO:0000256" key="3">
    <source>
        <dbReference type="ARBA" id="ARBA00023015"/>
    </source>
</evidence>
<keyword evidence="5" id="KW-0804">Transcription</keyword>
<dbReference type="PANTHER" id="PTHR32071:SF57">
    <property type="entry name" value="C4-DICARBOXYLATE TRANSPORT TRANSCRIPTIONAL REGULATORY PROTEIN DCTD"/>
    <property type="match status" value="1"/>
</dbReference>
<dbReference type="EMBL" id="CP001322">
    <property type="protein sequence ID" value="ACL04862.1"/>
    <property type="molecule type" value="Genomic_DNA"/>
</dbReference>
<dbReference type="Gene3D" id="1.10.10.60">
    <property type="entry name" value="Homeodomain-like"/>
    <property type="match status" value="1"/>
</dbReference>
<dbReference type="eggNOG" id="COG3829">
    <property type="taxonomic scope" value="Bacteria"/>
</dbReference>
<dbReference type="InterPro" id="IPR027417">
    <property type="entry name" value="P-loop_NTPase"/>
</dbReference>
<dbReference type="InterPro" id="IPR011990">
    <property type="entry name" value="TPR-like_helical_dom_sf"/>
</dbReference>
<dbReference type="InterPro" id="IPR025943">
    <property type="entry name" value="Sigma_54_int_dom_ATP-bd_2"/>
</dbReference>
<keyword evidence="4" id="KW-0238">DNA-binding</keyword>
<feature type="domain" description="Sigma-54 factor interaction" evidence="6">
    <location>
        <begin position="737"/>
        <end position="966"/>
    </location>
</feature>
<dbReference type="RefSeq" id="WP_015947922.1">
    <property type="nucleotide sequence ID" value="NC_011768.1"/>
</dbReference>
<evidence type="ECO:0000256" key="2">
    <source>
        <dbReference type="ARBA" id="ARBA00022840"/>
    </source>
</evidence>
<dbReference type="Gene3D" id="3.40.50.300">
    <property type="entry name" value="P-loop containing nucleotide triphosphate hydrolases"/>
    <property type="match status" value="1"/>
</dbReference>
<dbReference type="Pfam" id="PF02954">
    <property type="entry name" value="HTH_8"/>
    <property type="match status" value="1"/>
</dbReference>
<dbReference type="PANTHER" id="PTHR32071">
    <property type="entry name" value="TRANSCRIPTIONAL REGULATORY PROTEIN"/>
    <property type="match status" value="1"/>
</dbReference>
<evidence type="ECO:0000313" key="8">
    <source>
        <dbReference type="Proteomes" id="UP000000739"/>
    </source>
</evidence>
<reference evidence="7 8" key="1">
    <citation type="journal article" date="2012" name="Environ. Microbiol.">
        <title>The genome sequence of Desulfatibacillum alkenivorans AK-01: a blueprint for anaerobic alkane oxidation.</title>
        <authorList>
            <person name="Callaghan A.V."/>
            <person name="Morris B.E."/>
            <person name="Pereira I.A."/>
            <person name="McInerney M.J."/>
            <person name="Austin R.N."/>
            <person name="Groves J.T."/>
            <person name="Kukor J.J."/>
            <person name="Suflita J.M."/>
            <person name="Young L.Y."/>
            <person name="Zylstra G.J."/>
            <person name="Wawrik B."/>
        </authorList>
    </citation>
    <scope>NUCLEOTIDE SEQUENCE [LARGE SCALE GENOMIC DNA]</scope>
    <source>
        <strain evidence="7 8">AK-01</strain>
    </source>
</reference>
<keyword evidence="3" id="KW-0805">Transcription regulation</keyword>
<protein>
    <submittedName>
        <fullName evidence="7">Sigma54 specific transcriptional regulator, Fis family</fullName>
    </submittedName>
</protein>
<dbReference type="GO" id="GO:0006355">
    <property type="term" value="P:regulation of DNA-templated transcription"/>
    <property type="evidence" value="ECO:0007669"/>
    <property type="project" value="InterPro"/>
</dbReference>
<dbReference type="SUPFAM" id="SSF52540">
    <property type="entry name" value="P-loop containing nucleoside triphosphate hydrolases"/>
    <property type="match status" value="1"/>
</dbReference>
<dbReference type="Pfam" id="PF25601">
    <property type="entry name" value="AAA_lid_14"/>
    <property type="match status" value="1"/>
</dbReference>
<evidence type="ECO:0000259" key="6">
    <source>
        <dbReference type="PROSITE" id="PS50045"/>
    </source>
</evidence>
<accession>B8FGF3</accession>
<dbReference type="PROSITE" id="PS00676">
    <property type="entry name" value="SIGMA54_INTERACT_2"/>
    <property type="match status" value="1"/>
</dbReference>
<dbReference type="Gene3D" id="3.30.450.40">
    <property type="match status" value="1"/>
</dbReference>
<dbReference type="InterPro" id="IPR025944">
    <property type="entry name" value="Sigma_54_int_dom_CS"/>
</dbReference>
<keyword evidence="1" id="KW-0547">Nucleotide-binding</keyword>
<dbReference type="PROSITE" id="PS50045">
    <property type="entry name" value="SIGMA54_INTERACT_4"/>
    <property type="match status" value="1"/>
</dbReference>
<dbReference type="PROSITE" id="PS00688">
    <property type="entry name" value="SIGMA54_INTERACT_3"/>
    <property type="match status" value="1"/>
</dbReference>
<dbReference type="Proteomes" id="UP000000739">
    <property type="component" value="Chromosome"/>
</dbReference>
<dbReference type="SUPFAM" id="SSF55781">
    <property type="entry name" value="GAF domain-like"/>
    <property type="match status" value="1"/>
</dbReference>
<dbReference type="Gene3D" id="1.25.40.10">
    <property type="entry name" value="Tetratricopeptide repeat domain"/>
    <property type="match status" value="1"/>
</dbReference>
<dbReference type="eggNOG" id="COG0457">
    <property type="taxonomic scope" value="Bacteria"/>
</dbReference>
<proteinExistence type="predicted"/>
<dbReference type="InterPro" id="IPR002078">
    <property type="entry name" value="Sigma_54_int"/>
</dbReference>
<dbReference type="GO" id="GO:0043565">
    <property type="term" value="F:sequence-specific DNA binding"/>
    <property type="evidence" value="ECO:0007669"/>
    <property type="project" value="InterPro"/>
</dbReference>
<dbReference type="InterPro" id="IPR003593">
    <property type="entry name" value="AAA+_ATPase"/>
</dbReference>
<dbReference type="Gene3D" id="1.10.8.60">
    <property type="match status" value="1"/>
</dbReference>
<dbReference type="AlphaFoldDB" id="B8FGF3"/>
<evidence type="ECO:0000256" key="4">
    <source>
        <dbReference type="ARBA" id="ARBA00023125"/>
    </source>
</evidence>
<dbReference type="HOGENOM" id="CLU_010805_0_0_7"/>
<dbReference type="InterPro" id="IPR009057">
    <property type="entry name" value="Homeodomain-like_sf"/>
</dbReference>
<dbReference type="SUPFAM" id="SSF48452">
    <property type="entry name" value="TPR-like"/>
    <property type="match status" value="1"/>
</dbReference>
<evidence type="ECO:0000256" key="1">
    <source>
        <dbReference type="ARBA" id="ARBA00022741"/>
    </source>
</evidence>
<dbReference type="GO" id="GO:0005524">
    <property type="term" value="F:ATP binding"/>
    <property type="evidence" value="ECO:0007669"/>
    <property type="project" value="UniProtKB-KW"/>
</dbReference>
<keyword evidence="8" id="KW-1185">Reference proteome</keyword>
<dbReference type="eggNOG" id="COG2203">
    <property type="taxonomic scope" value="Bacteria"/>
</dbReference>
<gene>
    <name evidence="7" type="ordered locus">Dalk_3172</name>
</gene>
<keyword evidence="2" id="KW-0067">ATP-binding</keyword>
<dbReference type="PROSITE" id="PS00675">
    <property type="entry name" value="SIGMA54_INTERACT_1"/>
    <property type="match status" value="1"/>
</dbReference>
<dbReference type="SUPFAM" id="SSF46689">
    <property type="entry name" value="Homeodomain-like"/>
    <property type="match status" value="1"/>
</dbReference>
<dbReference type="KEGG" id="dal:Dalk_3172"/>